<keyword evidence="2 5" id="KW-0378">Hydrolase</keyword>
<keyword evidence="1" id="KW-0833">Ubl conjugation pathway</keyword>
<evidence type="ECO:0000313" key="5">
    <source>
        <dbReference type="EMBL" id="GFY92923.1"/>
    </source>
</evidence>
<evidence type="ECO:0000259" key="4">
    <source>
        <dbReference type="Pfam" id="PF04780"/>
    </source>
</evidence>
<dbReference type="InterPro" id="IPR052398">
    <property type="entry name" value="Ubiquitin_hydrolase_53/54"/>
</dbReference>
<dbReference type="Pfam" id="PF04780">
    <property type="entry name" value="DUF629"/>
    <property type="match status" value="1"/>
</dbReference>
<dbReference type="Proteomes" id="UP000585474">
    <property type="component" value="Unassembled WGS sequence"/>
</dbReference>
<dbReference type="PANTHER" id="PTHR22975:SF9">
    <property type="entry name" value="ECHINUS SPLICE FORM 3"/>
    <property type="match status" value="1"/>
</dbReference>
<dbReference type="EMBL" id="BJWL01000008">
    <property type="protein sequence ID" value="GFY92923.1"/>
    <property type="molecule type" value="Genomic_DNA"/>
</dbReference>
<organism evidence="5 6">
    <name type="scientific">Actinidia rufa</name>
    <dbReference type="NCBI Taxonomy" id="165716"/>
    <lineage>
        <taxon>Eukaryota</taxon>
        <taxon>Viridiplantae</taxon>
        <taxon>Streptophyta</taxon>
        <taxon>Embryophyta</taxon>
        <taxon>Tracheophyta</taxon>
        <taxon>Spermatophyta</taxon>
        <taxon>Magnoliopsida</taxon>
        <taxon>eudicotyledons</taxon>
        <taxon>Gunneridae</taxon>
        <taxon>Pentapetalae</taxon>
        <taxon>asterids</taxon>
        <taxon>Ericales</taxon>
        <taxon>Actinidiaceae</taxon>
        <taxon>Actinidia</taxon>
    </lineage>
</organism>
<accession>A0A7J0F2S5</accession>
<evidence type="ECO:0000256" key="1">
    <source>
        <dbReference type="ARBA" id="ARBA00022786"/>
    </source>
</evidence>
<evidence type="ECO:0000256" key="3">
    <source>
        <dbReference type="SAM" id="MobiDB-lite"/>
    </source>
</evidence>
<protein>
    <submittedName>
        <fullName evidence="5">Ubiquitin carboxyl-terminal hydrolase-related protein</fullName>
    </submittedName>
</protein>
<dbReference type="InterPro" id="IPR006865">
    <property type="entry name" value="DUF629"/>
</dbReference>
<keyword evidence="6" id="KW-1185">Reference proteome</keyword>
<dbReference type="GO" id="GO:0016787">
    <property type="term" value="F:hydrolase activity"/>
    <property type="evidence" value="ECO:0007669"/>
    <property type="project" value="UniProtKB-KW"/>
</dbReference>
<dbReference type="OrthoDB" id="2020900at2759"/>
<reference evidence="5 6" key="1">
    <citation type="submission" date="2019-07" db="EMBL/GenBank/DDBJ databases">
        <title>De Novo Assembly of kiwifruit Actinidia rufa.</title>
        <authorList>
            <person name="Sugita-Konishi S."/>
            <person name="Sato K."/>
            <person name="Mori E."/>
            <person name="Abe Y."/>
            <person name="Kisaki G."/>
            <person name="Hamano K."/>
            <person name="Suezawa K."/>
            <person name="Otani M."/>
            <person name="Fukuda T."/>
            <person name="Manabe T."/>
            <person name="Gomi K."/>
            <person name="Tabuchi M."/>
            <person name="Akimitsu K."/>
            <person name="Kataoka I."/>
        </authorList>
    </citation>
    <scope>NUCLEOTIDE SEQUENCE [LARGE SCALE GENOMIC DNA]</scope>
    <source>
        <strain evidence="6">cv. Fuchu</strain>
    </source>
</reference>
<feature type="compositionally biased region" description="Basic and acidic residues" evidence="3">
    <location>
        <begin position="10"/>
        <end position="24"/>
    </location>
</feature>
<evidence type="ECO:0000256" key="2">
    <source>
        <dbReference type="ARBA" id="ARBA00022801"/>
    </source>
</evidence>
<dbReference type="AlphaFoldDB" id="A0A7J0F2S5"/>
<sequence>MEVRLVQTRRPNEIKKATKTPEERREIQVRVAAARLQKSESSRSQNDDNIALASSVGLYSESGWPLSDDTERAKLLEKIFSIFQVLKYLGASHVNKEFSNSCGIGRYSERSIPVDDSNTEAENLNVSRFAIEKTYSGVTSALCDFELGEDDDWRTKDYLHQVDSCCIEVAMQRQKEQFATELSNLDAMSYRNAAARS</sequence>
<name>A0A7J0F2S5_9ERIC</name>
<feature type="region of interest" description="Disordered" evidence="3">
    <location>
        <begin position="1"/>
        <end position="24"/>
    </location>
</feature>
<comment type="caution">
    <text evidence="5">The sequence shown here is derived from an EMBL/GenBank/DDBJ whole genome shotgun (WGS) entry which is preliminary data.</text>
</comment>
<gene>
    <name evidence="5" type="ORF">Acr_08g0013190</name>
</gene>
<dbReference type="PANTHER" id="PTHR22975">
    <property type="entry name" value="UBIQUITIN SPECIFIC PROTEINASE"/>
    <property type="match status" value="1"/>
</dbReference>
<feature type="domain" description="DUF629" evidence="4">
    <location>
        <begin position="43"/>
        <end position="96"/>
    </location>
</feature>
<proteinExistence type="predicted"/>
<evidence type="ECO:0000313" key="6">
    <source>
        <dbReference type="Proteomes" id="UP000585474"/>
    </source>
</evidence>